<name>A0A0S4LBY0_9BACT</name>
<proteinExistence type="predicted"/>
<keyword evidence="4" id="KW-1185">Reference proteome</keyword>
<reference evidence="3 4" key="1">
    <citation type="submission" date="2015-10" db="EMBL/GenBank/DDBJ databases">
        <authorList>
            <person name="Gilbert D.G."/>
        </authorList>
    </citation>
    <scope>NUCLEOTIDE SEQUENCE [LARGE SCALE GENOMIC DNA]</scope>
    <source>
        <strain evidence="3">COMA1</strain>
    </source>
</reference>
<dbReference type="AlphaFoldDB" id="A0A0S4LBY0"/>
<evidence type="ECO:0000313" key="3">
    <source>
        <dbReference type="EMBL" id="CUS34109.1"/>
    </source>
</evidence>
<organism evidence="3 4">
    <name type="scientific">Candidatus Nitrospira nitrosa</name>
    <dbReference type="NCBI Taxonomy" id="1742972"/>
    <lineage>
        <taxon>Bacteria</taxon>
        <taxon>Pseudomonadati</taxon>
        <taxon>Nitrospirota</taxon>
        <taxon>Nitrospiria</taxon>
        <taxon>Nitrospirales</taxon>
        <taxon>Nitrospiraceae</taxon>
        <taxon>Nitrospira</taxon>
    </lineage>
</organism>
<gene>
    <name evidence="3" type="ORF">COMA1_11520</name>
</gene>
<accession>A0A0S4LBY0</accession>
<evidence type="ECO:0000256" key="2">
    <source>
        <dbReference type="SAM" id="MobiDB-lite"/>
    </source>
</evidence>
<keyword evidence="1" id="KW-0175">Coiled coil</keyword>
<dbReference type="Proteomes" id="UP000199032">
    <property type="component" value="Unassembled WGS sequence"/>
</dbReference>
<dbReference type="RefSeq" id="WP_090745888.1">
    <property type="nucleotide sequence ID" value="NZ_CZQA01000001.1"/>
</dbReference>
<dbReference type="STRING" id="1742972.COMA1_11520"/>
<dbReference type="EMBL" id="CZQA01000001">
    <property type="protein sequence ID" value="CUS34109.1"/>
    <property type="molecule type" value="Genomic_DNA"/>
</dbReference>
<evidence type="ECO:0000256" key="1">
    <source>
        <dbReference type="SAM" id="Coils"/>
    </source>
</evidence>
<evidence type="ECO:0000313" key="4">
    <source>
        <dbReference type="Proteomes" id="UP000199032"/>
    </source>
</evidence>
<feature type="coiled-coil region" evidence="1">
    <location>
        <begin position="260"/>
        <end position="287"/>
    </location>
</feature>
<sequence length="438" mass="49026">MRERASFEAELIDLGSREVVEALAIQQELAVSEPRVYEMIEPYVIRGGLYGPREKAYHAEHRAGLIRTSSVVGKQERNLAGRAPYTLSIGKEITRFEAGEMGKWVTEYNAFTHYFEEVLRSIGRLRDLLSAGAPEAPTDLTPVQKHALRPTDDTNPSGDKKDKYKQWRDAQDRYATERQGELIGGFVFEVTTTGRNFDFARQAFWQAQGRLARSVAEGKRLKKPQLEGIDVSLADLAGVVSAGSGPGAVIAGLGILVDWALEARKHRKEYDAKMKQLEQMVKTAKGAIADDFEAFKGAGEKYWAHYSNHSMSIWERDKARGEARQAAARLGQELAPSSETRGRVLAAIRMPALVSDAWRSLAIIGPTALKKLSSVLAARPLIEKAKFHYPPRPLTEMDDIIKAYNRANSWKGVLTKEEVDEWKTTNMLWVETFNTFNV</sequence>
<protein>
    <submittedName>
        <fullName evidence="3">Uncharacterized protein</fullName>
    </submittedName>
</protein>
<feature type="region of interest" description="Disordered" evidence="2">
    <location>
        <begin position="133"/>
        <end position="166"/>
    </location>
</feature>